<gene>
    <name evidence="2" type="primary">AUGUSTUS-3.0.2_31775</name>
    <name evidence="2" type="ORF">TcasGA2_TC031775</name>
</gene>
<organism evidence="2 3">
    <name type="scientific">Tribolium castaneum</name>
    <name type="common">Red flour beetle</name>
    <dbReference type="NCBI Taxonomy" id="7070"/>
    <lineage>
        <taxon>Eukaryota</taxon>
        <taxon>Metazoa</taxon>
        <taxon>Ecdysozoa</taxon>
        <taxon>Arthropoda</taxon>
        <taxon>Hexapoda</taxon>
        <taxon>Insecta</taxon>
        <taxon>Pterygota</taxon>
        <taxon>Neoptera</taxon>
        <taxon>Endopterygota</taxon>
        <taxon>Coleoptera</taxon>
        <taxon>Polyphaga</taxon>
        <taxon>Cucujiformia</taxon>
        <taxon>Tenebrionidae</taxon>
        <taxon>Tenebrionidae incertae sedis</taxon>
        <taxon>Tribolium</taxon>
    </lineage>
</organism>
<dbReference type="PANTHER" id="PTHR31511">
    <property type="entry name" value="PROTEIN CBG23764"/>
    <property type="match status" value="1"/>
</dbReference>
<dbReference type="Proteomes" id="UP000007266">
    <property type="component" value="Unassembled WGS sequence"/>
</dbReference>
<reference evidence="2 3" key="1">
    <citation type="journal article" date="2008" name="Nature">
        <title>The genome of the model beetle and pest Tribolium castaneum.</title>
        <authorList>
            <consortium name="Tribolium Genome Sequencing Consortium"/>
            <person name="Richards S."/>
            <person name="Gibbs R.A."/>
            <person name="Weinstock G.M."/>
            <person name="Brown S.J."/>
            <person name="Denell R."/>
            <person name="Beeman R.W."/>
            <person name="Gibbs R."/>
            <person name="Beeman R.W."/>
            <person name="Brown S.J."/>
            <person name="Bucher G."/>
            <person name="Friedrich M."/>
            <person name="Grimmelikhuijzen C.J."/>
            <person name="Klingler M."/>
            <person name="Lorenzen M."/>
            <person name="Richards S."/>
            <person name="Roth S."/>
            <person name="Schroder R."/>
            <person name="Tautz D."/>
            <person name="Zdobnov E.M."/>
            <person name="Muzny D."/>
            <person name="Gibbs R.A."/>
            <person name="Weinstock G.M."/>
            <person name="Attaway T."/>
            <person name="Bell S."/>
            <person name="Buhay C.J."/>
            <person name="Chandrabose M.N."/>
            <person name="Chavez D."/>
            <person name="Clerk-Blankenburg K.P."/>
            <person name="Cree A."/>
            <person name="Dao M."/>
            <person name="Davis C."/>
            <person name="Chacko J."/>
            <person name="Dinh H."/>
            <person name="Dugan-Rocha S."/>
            <person name="Fowler G."/>
            <person name="Garner T.T."/>
            <person name="Garnes J."/>
            <person name="Gnirke A."/>
            <person name="Hawes A."/>
            <person name="Hernandez J."/>
            <person name="Hines S."/>
            <person name="Holder M."/>
            <person name="Hume J."/>
            <person name="Jhangiani S.N."/>
            <person name="Joshi V."/>
            <person name="Khan Z.M."/>
            <person name="Jackson L."/>
            <person name="Kovar C."/>
            <person name="Kowis A."/>
            <person name="Lee S."/>
            <person name="Lewis L.R."/>
            <person name="Margolis J."/>
            <person name="Morgan M."/>
            <person name="Nazareth L.V."/>
            <person name="Nguyen N."/>
            <person name="Okwuonu G."/>
            <person name="Parker D."/>
            <person name="Richards S."/>
            <person name="Ruiz S.J."/>
            <person name="Santibanez J."/>
            <person name="Savard J."/>
            <person name="Scherer S.E."/>
            <person name="Schneider B."/>
            <person name="Sodergren E."/>
            <person name="Tautz D."/>
            <person name="Vattahil S."/>
            <person name="Villasana D."/>
            <person name="White C.S."/>
            <person name="Wright R."/>
            <person name="Park Y."/>
            <person name="Beeman R.W."/>
            <person name="Lord J."/>
            <person name="Oppert B."/>
            <person name="Lorenzen M."/>
            <person name="Brown S."/>
            <person name="Wang L."/>
            <person name="Savard J."/>
            <person name="Tautz D."/>
            <person name="Richards S."/>
            <person name="Weinstock G."/>
            <person name="Gibbs R.A."/>
            <person name="Liu Y."/>
            <person name="Worley K."/>
            <person name="Weinstock G."/>
            <person name="Elsik C.G."/>
            <person name="Reese J.T."/>
            <person name="Elhaik E."/>
            <person name="Landan G."/>
            <person name="Graur D."/>
            <person name="Arensburger P."/>
            <person name="Atkinson P."/>
            <person name="Beeman R.W."/>
            <person name="Beidler J."/>
            <person name="Brown S.J."/>
            <person name="Demuth J.P."/>
            <person name="Drury D.W."/>
            <person name="Du Y.Z."/>
            <person name="Fujiwara H."/>
            <person name="Lorenzen M."/>
            <person name="Maselli V."/>
            <person name="Osanai M."/>
            <person name="Park Y."/>
            <person name="Robertson H.M."/>
            <person name="Tu Z."/>
            <person name="Wang J.J."/>
            <person name="Wang S."/>
            <person name="Richards S."/>
            <person name="Song H."/>
            <person name="Zhang L."/>
            <person name="Sodergren E."/>
            <person name="Werner D."/>
            <person name="Stanke M."/>
            <person name="Morgenstern B."/>
            <person name="Solovyev V."/>
            <person name="Kosarev P."/>
            <person name="Brown G."/>
            <person name="Chen H.C."/>
            <person name="Ermolaeva O."/>
            <person name="Hlavina W."/>
            <person name="Kapustin Y."/>
            <person name="Kiryutin B."/>
            <person name="Kitts P."/>
            <person name="Maglott D."/>
            <person name="Pruitt K."/>
            <person name="Sapojnikov V."/>
            <person name="Souvorov A."/>
            <person name="Mackey A.J."/>
            <person name="Waterhouse R.M."/>
            <person name="Wyder S."/>
            <person name="Zdobnov E.M."/>
            <person name="Zdobnov E.M."/>
            <person name="Wyder S."/>
            <person name="Kriventseva E.V."/>
            <person name="Kadowaki T."/>
            <person name="Bork P."/>
            <person name="Aranda M."/>
            <person name="Bao R."/>
            <person name="Beermann A."/>
            <person name="Berns N."/>
            <person name="Bolognesi R."/>
            <person name="Bonneton F."/>
            <person name="Bopp D."/>
            <person name="Brown S.J."/>
            <person name="Bucher G."/>
            <person name="Butts T."/>
            <person name="Chaumot A."/>
            <person name="Denell R.E."/>
            <person name="Ferrier D.E."/>
            <person name="Friedrich M."/>
            <person name="Gordon C.M."/>
            <person name="Jindra M."/>
            <person name="Klingler M."/>
            <person name="Lan Q."/>
            <person name="Lattorff H.M."/>
            <person name="Laudet V."/>
            <person name="von Levetsow C."/>
            <person name="Liu Z."/>
            <person name="Lutz R."/>
            <person name="Lynch J.A."/>
            <person name="da Fonseca R.N."/>
            <person name="Posnien N."/>
            <person name="Reuter R."/>
            <person name="Roth S."/>
            <person name="Savard J."/>
            <person name="Schinko J.B."/>
            <person name="Schmitt C."/>
            <person name="Schoppmeier M."/>
            <person name="Schroder R."/>
            <person name="Shippy T.D."/>
            <person name="Simonnet F."/>
            <person name="Marques-Souza H."/>
            <person name="Tautz D."/>
            <person name="Tomoyasu Y."/>
            <person name="Trauner J."/>
            <person name="Van der Zee M."/>
            <person name="Vervoort M."/>
            <person name="Wittkopp N."/>
            <person name="Wimmer E.A."/>
            <person name="Yang X."/>
            <person name="Jones A.K."/>
            <person name="Sattelle D.B."/>
            <person name="Ebert P.R."/>
            <person name="Nelson D."/>
            <person name="Scott J.G."/>
            <person name="Beeman R.W."/>
            <person name="Muthukrishnan S."/>
            <person name="Kramer K.J."/>
            <person name="Arakane Y."/>
            <person name="Beeman R.W."/>
            <person name="Zhu Q."/>
            <person name="Hogenkamp D."/>
            <person name="Dixit R."/>
            <person name="Oppert B."/>
            <person name="Jiang H."/>
            <person name="Zou Z."/>
            <person name="Marshall J."/>
            <person name="Elpidina E."/>
            <person name="Vinokurov K."/>
            <person name="Oppert C."/>
            <person name="Zou Z."/>
            <person name="Evans J."/>
            <person name="Lu Z."/>
            <person name="Zhao P."/>
            <person name="Sumathipala N."/>
            <person name="Altincicek B."/>
            <person name="Vilcinskas A."/>
            <person name="Williams M."/>
            <person name="Hultmark D."/>
            <person name="Hetru C."/>
            <person name="Jiang H."/>
            <person name="Grimmelikhuijzen C.J."/>
            <person name="Hauser F."/>
            <person name="Cazzamali G."/>
            <person name="Williamson M."/>
            <person name="Park Y."/>
            <person name="Li B."/>
            <person name="Tanaka Y."/>
            <person name="Predel R."/>
            <person name="Neupert S."/>
            <person name="Schachtner J."/>
            <person name="Verleyen P."/>
            <person name="Raible F."/>
            <person name="Bork P."/>
            <person name="Friedrich M."/>
            <person name="Walden K.K."/>
            <person name="Robertson H.M."/>
            <person name="Angeli S."/>
            <person name="Foret S."/>
            <person name="Bucher G."/>
            <person name="Schuetz S."/>
            <person name="Maleszka R."/>
            <person name="Wimmer E.A."/>
            <person name="Beeman R.W."/>
            <person name="Lorenzen M."/>
            <person name="Tomoyasu Y."/>
            <person name="Miller S.C."/>
            <person name="Grossmann D."/>
            <person name="Bucher G."/>
        </authorList>
    </citation>
    <scope>NUCLEOTIDE SEQUENCE [LARGE SCALE GENOMIC DNA]</scope>
    <source>
        <strain evidence="2 3">Georgia GA2</strain>
    </source>
</reference>
<dbReference type="EMBL" id="KQ971649">
    <property type="protein sequence ID" value="KYB24776.1"/>
    <property type="molecule type" value="Genomic_DNA"/>
</dbReference>
<protein>
    <submittedName>
        <fullName evidence="2">Uncharacterized protein</fullName>
    </submittedName>
</protein>
<dbReference type="AlphaFoldDB" id="A0A139WA43"/>
<dbReference type="eggNOG" id="ENOG502QT5H">
    <property type="taxonomic scope" value="Eukaryota"/>
</dbReference>
<feature type="compositionally biased region" description="Basic residues" evidence="1">
    <location>
        <begin position="410"/>
        <end position="422"/>
    </location>
</feature>
<keyword evidence="3" id="KW-1185">Reference proteome</keyword>
<evidence type="ECO:0000313" key="2">
    <source>
        <dbReference type="EMBL" id="KYB24776.1"/>
    </source>
</evidence>
<evidence type="ECO:0000313" key="3">
    <source>
        <dbReference type="Proteomes" id="UP000007266"/>
    </source>
</evidence>
<dbReference type="InParanoid" id="A0A139WA43"/>
<proteinExistence type="predicted"/>
<feature type="region of interest" description="Disordered" evidence="1">
    <location>
        <begin position="385"/>
        <end position="424"/>
    </location>
</feature>
<dbReference type="PANTHER" id="PTHR31511:SF12">
    <property type="entry name" value="RHO TERMINATION FACTOR N-TERMINAL DOMAIN-CONTAINING PROTEIN"/>
    <property type="match status" value="1"/>
</dbReference>
<evidence type="ECO:0000256" key="1">
    <source>
        <dbReference type="SAM" id="MobiDB-lite"/>
    </source>
</evidence>
<name>A0A139WA43_TRICA</name>
<accession>A0A139WA43</accession>
<sequence>MSKFDRGDITNMRVFLNNERYPDKPRINIVSDVIIRPANSKLIKNDETQFEQFAKSSLSQSLREDCLEEDVIECSQLSVKEKQLANHAVANIVQIVDEDDDSMVTPSSQPDSELSFSLPFTQYLAQHGIENDYSDDISLTLIDQFINEDEAASNPVVDEGTCPINNSVTDELNVFDNDMVVVEEPPISPSPPLPPQSPFVEPVFTRPVTPTSPEAAPAVLTQPPMIISQDIIDALSEPWVEVENVINGNVEHPPQPNSPIIEENGVLPERLVVVEAENNIIRSPSPSPPPSPMILSQGVNDIQQPSGSEVDVELNIITPPLPQPPATFDPMSIITQNVIDALAEPWVEERRQGEEMDVENDIIQPSQLSPILGQINNRVENRVEGGDVDVENEDNDDDDDNIIPPTPPHSRSRRSRRPRKPHLKELPQKIDFYDKLRDEHISEDDYQRANTVWNTFHSDVFENFRNMCLKHYELDPAHYVTAPSLSWNAMLKFTHVKLELLTDIDMLHFFKKGIRGGVSTCVKRAAQANNKFLPNYDPSKTDIIHFISRCNKSLWLGYE</sequence>
<feature type="compositionally biased region" description="Acidic residues" evidence="1">
    <location>
        <begin position="386"/>
        <end position="401"/>
    </location>
</feature>
<reference evidence="2 3" key="2">
    <citation type="journal article" date="2010" name="Nucleic Acids Res.">
        <title>BeetleBase in 2010: revisions to provide comprehensive genomic information for Tribolium castaneum.</title>
        <authorList>
            <person name="Kim H.S."/>
            <person name="Murphy T."/>
            <person name="Xia J."/>
            <person name="Caragea D."/>
            <person name="Park Y."/>
            <person name="Beeman R.W."/>
            <person name="Lorenzen M.D."/>
            <person name="Butcher S."/>
            <person name="Manak J.R."/>
            <person name="Brown S.J."/>
        </authorList>
    </citation>
    <scope>NUCLEOTIDE SEQUENCE [LARGE SCALE GENOMIC DNA]</scope>
    <source>
        <strain evidence="2 3">Georgia GA2</strain>
    </source>
</reference>